<name>A0ABX0SU99_9PSEU</name>
<evidence type="ECO:0000313" key="1">
    <source>
        <dbReference type="EMBL" id="NIH79090.1"/>
    </source>
</evidence>
<evidence type="ECO:0000313" key="2">
    <source>
        <dbReference type="Proteomes" id="UP000754495"/>
    </source>
</evidence>
<reference evidence="1 2" key="1">
    <citation type="submission" date="2020-03" db="EMBL/GenBank/DDBJ databases">
        <title>Sequencing the genomes of 1000 actinobacteria strains.</title>
        <authorList>
            <person name="Klenk H.-P."/>
        </authorList>
    </citation>
    <scope>NUCLEOTIDE SEQUENCE [LARGE SCALE GENOMIC DNA]</scope>
    <source>
        <strain evidence="1 2">DSM 45668</strain>
    </source>
</reference>
<accession>A0ABX0SU99</accession>
<protein>
    <submittedName>
        <fullName evidence="1">Uncharacterized protein</fullName>
    </submittedName>
</protein>
<comment type="caution">
    <text evidence="1">The sequence shown here is derived from an EMBL/GenBank/DDBJ whole genome shotgun (WGS) entry which is preliminary data.</text>
</comment>
<sequence>MTKPSYLLFGSSTVNIDELCSSLRDVLDIDFEPRRSDYHGGDYYRAGKLRGEHFILEKNWRDEDGELFEPAYEDFDVILEVNGTARPDVIRERLAEIEGLIFLAER</sequence>
<organism evidence="1 2">
    <name type="scientific">Amycolatopsis viridis</name>
    <dbReference type="NCBI Taxonomy" id="185678"/>
    <lineage>
        <taxon>Bacteria</taxon>
        <taxon>Bacillati</taxon>
        <taxon>Actinomycetota</taxon>
        <taxon>Actinomycetes</taxon>
        <taxon>Pseudonocardiales</taxon>
        <taxon>Pseudonocardiaceae</taxon>
        <taxon>Amycolatopsis</taxon>
    </lineage>
</organism>
<gene>
    <name evidence="1" type="ORF">FHX46_001620</name>
</gene>
<dbReference type="EMBL" id="JAANOU010000001">
    <property type="protein sequence ID" value="NIH79090.1"/>
    <property type="molecule type" value="Genomic_DNA"/>
</dbReference>
<proteinExistence type="predicted"/>
<keyword evidence="2" id="KW-1185">Reference proteome</keyword>
<dbReference type="Proteomes" id="UP000754495">
    <property type="component" value="Unassembled WGS sequence"/>
</dbReference>
<dbReference type="RefSeq" id="WP_167112064.1">
    <property type="nucleotide sequence ID" value="NZ_JAANOU010000001.1"/>
</dbReference>